<dbReference type="AlphaFoldDB" id="A0AAE0LDQ9"/>
<dbReference type="Proteomes" id="UP001190700">
    <property type="component" value="Unassembled WGS sequence"/>
</dbReference>
<evidence type="ECO:0000313" key="2">
    <source>
        <dbReference type="Proteomes" id="UP001190700"/>
    </source>
</evidence>
<reference evidence="1 2" key="1">
    <citation type="journal article" date="2015" name="Genome Biol. Evol.">
        <title>Comparative Genomics of a Bacterivorous Green Alga Reveals Evolutionary Causalities and Consequences of Phago-Mixotrophic Mode of Nutrition.</title>
        <authorList>
            <person name="Burns J.A."/>
            <person name="Paasch A."/>
            <person name="Narechania A."/>
            <person name="Kim E."/>
        </authorList>
    </citation>
    <scope>NUCLEOTIDE SEQUENCE [LARGE SCALE GENOMIC DNA]</scope>
    <source>
        <strain evidence="1 2">PLY_AMNH</strain>
    </source>
</reference>
<dbReference type="PROSITE" id="PS51257">
    <property type="entry name" value="PROKAR_LIPOPROTEIN"/>
    <property type="match status" value="1"/>
</dbReference>
<proteinExistence type="predicted"/>
<evidence type="ECO:0000313" key="1">
    <source>
        <dbReference type="EMBL" id="KAK3281015.1"/>
    </source>
</evidence>
<sequence length="158" mass="16491">MCEEVKVLDSQLFLDSSVSVAVSIAASVVACVKQSVSEVASLFVSDSCVTVHVAILRIRIEASYISRSTVEEGVLAYAAGLAEAAPVGTGWDAVSRNGVGSCPRGDAITVAPDQVQYTVYSSSRLTVDSFGEVVVHCGLLSRPSDGLLLPEEDVLSPK</sequence>
<name>A0AAE0LDQ9_9CHLO</name>
<comment type="caution">
    <text evidence="1">The sequence shown here is derived from an EMBL/GenBank/DDBJ whole genome shotgun (WGS) entry which is preliminary data.</text>
</comment>
<dbReference type="EMBL" id="LGRX02004095">
    <property type="protein sequence ID" value="KAK3281015.1"/>
    <property type="molecule type" value="Genomic_DNA"/>
</dbReference>
<keyword evidence="2" id="KW-1185">Reference proteome</keyword>
<gene>
    <name evidence="1" type="ORF">CYMTET_11177</name>
</gene>
<organism evidence="1 2">
    <name type="scientific">Cymbomonas tetramitiformis</name>
    <dbReference type="NCBI Taxonomy" id="36881"/>
    <lineage>
        <taxon>Eukaryota</taxon>
        <taxon>Viridiplantae</taxon>
        <taxon>Chlorophyta</taxon>
        <taxon>Pyramimonadophyceae</taxon>
        <taxon>Pyramimonadales</taxon>
        <taxon>Pyramimonadaceae</taxon>
        <taxon>Cymbomonas</taxon>
    </lineage>
</organism>
<accession>A0AAE0LDQ9</accession>
<protein>
    <submittedName>
        <fullName evidence="1">Uncharacterized protein</fullName>
    </submittedName>
</protein>